<gene>
    <name evidence="3" type="ORF">CMU_031560</name>
</gene>
<name>B6AIH4_CRYMR</name>
<feature type="region of interest" description="Disordered" evidence="2">
    <location>
        <begin position="668"/>
        <end position="690"/>
    </location>
</feature>
<feature type="coiled-coil region" evidence="1">
    <location>
        <begin position="473"/>
        <end position="500"/>
    </location>
</feature>
<evidence type="ECO:0000256" key="2">
    <source>
        <dbReference type="SAM" id="MobiDB-lite"/>
    </source>
</evidence>
<reference evidence="3" key="1">
    <citation type="submission" date="2008-06" db="EMBL/GenBank/DDBJ databases">
        <authorList>
            <person name="Lorenzi H."/>
            <person name="Inman J."/>
            <person name="Miller J."/>
            <person name="Schobel S."/>
            <person name="Amedeo P."/>
            <person name="Caler E.V."/>
            <person name="da Silva J."/>
        </authorList>
    </citation>
    <scope>NUCLEOTIDE SEQUENCE [LARGE SCALE GENOMIC DNA]</scope>
    <source>
        <strain evidence="3">RN66</strain>
    </source>
</reference>
<feature type="compositionally biased region" description="Polar residues" evidence="2">
    <location>
        <begin position="678"/>
        <end position="690"/>
    </location>
</feature>
<evidence type="ECO:0000256" key="1">
    <source>
        <dbReference type="SAM" id="Coils"/>
    </source>
</evidence>
<feature type="coiled-coil region" evidence="1">
    <location>
        <begin position="561"/>
        <end position="595"/>
    </location>
</feature>
<dbReference type="AlphaFoldDB" id="B6AIH4"/>
<dbReference type="VEuPathDB" id="CryptoDB:CMU_031560"/>
<evidence type="ECO:0000313" key="4">
    <source>
        <dbReference type="Proteomes" id="UP000001460"/>
    </source>
</evidence>
<accession>B6AIH4</accession>
<dbReference type="RefSeq" id="XP_002142364.1">
    <property type="nucleotide sequence ID" value="XM_002142328.1"/>
</dbReference>
<dbReference type="Proteomes" id="UP000001460">
    <property type="component" value="Unassembled WGS sequence"/>
</dbReference>
<dbReference type="OrthoDB" id="341175at2759"/>
<keyword evidence="1" id="KW-0175">Coiled coil</keyword>
<proteinExistence type="predicted"/>
<protein>
    <submittedName>
        <fullName evidence="3">Uncharacterized protein</fullName>
    </submittedName>
</protein>
<keyword evidence="4" id="KW-1185">Reference proteome</keyword>
<organism evidence="3 4">
    <name type="scientific">Cryptosporidium muris (strain RN66)</name>
    <dbReference type="NCBI Taxonomy" id="441375"/>
    <lineage>
        <taxon>Eukaryota</taxon>
        <taxon>Sar</taxon>
        <taxon>Alveolata</taxon>
        <taxon>Apicomplexa</taxon>
        <taxon>Conoidasida</taxon>
        <taxon>Coccidia</taxon>
        <taxon>Eucoccidiorida</taxon>
        <taxon>Eimeriorina</taxon>
        <taxon>Cryptosporidiidae</taxon>
        <taxon>Cryptosporidium</taxon>
    </lineage>
</organism>
<dbReference type="GeneID" id="6997467"/>
<dbReference type="EMBL" id="DS989736">
    <property type="protein sequence ID" value="EEA08015.1"/>
    <property type="molecule type" value="Genomic_DNA"/>
</dbReference>
<feature type="compositionally biased region" description="Low complexity" evidence="2">
    <location>
        <begin position="668"/>
        <end position="677"/>
    </location>
</feature>
<evidence type="ECO:0000313" key="3">
    <source>
        <dbReference type="EMBL" id="EEA08015.1"/>
    </source>
</evidence>
<sequence length="690" mass="80259">MHTSYSNQRRKQVDECAEYEFDRSNSGSEKLDVTPHPISNCLSNKYENKCLKSDNAKAIIKTELANMKRRELKFAKEMALTTDTRRLKPEVCHSDEFFNSDSEIESRSESEISGGVLTVGSLDDDVTTPSLESNLQTEKRVPLYNKKINKNIESVISILDKISKNQEKTNIINMGCEYDFKVVAEDIKEWLITYDKIISKTSVINATGEVRTGGLSKATQSNTSNKLLLYKDPPSINIIKFSLQSVNKLKAILGYCLLLVNEKNNEKKYINKLQKSYNVVQQDNIKLSHAIRILEKSRAIKEHQYIGEIKNLKGSNRSKDEKLKNEINLEMIIRDNDLPARNQSLKLNKVSKVVNLMIAEKFSRSEGEIGQNNEICNEEFQINLDKECILNGPLSTVDSAYELCLVRNGRYKDAQNYCEGIMKITQEYNGLHDRTRNEYIERLLEKQKDHEMEIKMMVMSHKEYIDKMNEYFIKEKENIYEAHDKQINELMQENKRKIEMLKSDHLLELSLMQQKYKQVMSDNIKEKDHSIKAMKLKFEHVLIDVENNKDRELLSTQLKYEEQITELKEHYKNIIDQLQIEMKRKELIFEDEKKMLLEEFMITHKKEVDTLREEVKNQCISTNDSKNPNILSGYQDYPKINGKFPQEYSDQFNDIVKRIDTLAYRSSTSQLSTSLPSNNIGNSNPFLGNN</sequence>